<protein>
    <submittedName>
        <fullName evidence="1">Uncharacterized protein</fullName>
    </submittedName>
</protein>
<proteinExistence type="predicted"/>
<comment type="caution">
    <text evidence="1">The sequence shown here is derived from an EMBL/GenBank/DDBJ whole genome shotgun (WGS) entry which is preliminary data.</text>
</comment>
<dbReference type="EMBL" id="AMZH03005717">
    <property type="protein sequence ID" value="RRT65722.1"/>
    <property type="molecule type" value="Genomic_DNA"/>
</dbReference>
<accession>A0A426ZNY9</accession>
<sequence length="223" mass="24745">MQEVLLEKSKKSTQTWSKSLIVLVTSGIVPSSLSPLSPTPLSRSLLCLLVEHSYINPKSLAFGYLDEKPIDTSLMKFLGLCPSTLFWYLEFASAFSTSSAPFTTNALPLLEQGNDDFTEVPPLWYHNAAKPMARLSVALHLRLPNTTLPPQLNHLSYSVKCISESPMDVYFYVKEKVLMLCGAEFRSHLGMATNTPSLRNTSHFSWSHLSPSTPLVLVANVEP</sequence>
<evidence type="ECO:0000313" key="1">
    <source>
        <dbReference type="EMBL" id="RRT65722.1"/>
    </source>
</evidence>
<name>A0A426ZNY9_ENSVE</name>
<evidence type="ECO:0000313" key="2">
    <source>
        <dbReference type="Proteomes" id="UP000287651"/>
    </source>
</evidence>
<gene>
    <name evidence="1" type="ORF">B296_00000274</name>
</gene>
<dbReference type="AlphaFoldDB" id="A0A426ZNY9"/>
<reference evidence="1 2" key="1">
    <citation type="journal article" date="2014" name="Agronomy (Basel)">
        <title>A Draft Genome Sequence for Ensete ventricosum, the Drought-Tolerant Tree Against Hunger.</title>
        <authorList>
            <person name="Harrison J."/>
            <person name="Moore K.A."/>
            <person name="Paszkiewicz K."/>
            <person name="Jones T."/>
            <person name="Grant M."/>
            <person name="Ambacheew D."/>
            <person name="Muzemil S."/>
            <person name="Studholme D.J."/>
        </authorList>
    </citation>
    <scope>NUCLEOTIDE SEQUENCE [LARGE SCALE GENOMIC DNA]</scope>
</reference>
<organism evidence="1 2">
    <name type="scientific">Ensete ventricosum</name>
    <name type="common">Abyssinian banana</name>
    <name type="synonym">Musa ensete</name>
    <dbReference type="NCBI Taxonomy" id="4639"/>
    <lineage>
        <taxon>Eukaryota</taxon>
        <taxon>Viridiplantae</taxon>
        <taxon>Streptophyta</taxon>
        <taxon>Embryophyta</taxon>
        <taxon>Tracheophyta</taxon>
        <taxon>Spermatophyta</taxon>
        <taxon>Magnoliopsida</taxon>
        <taxon>Liliopsida</taxon>
        <taxon>Zingiberales</taxon>
        <taxon>Musaceae</taxon>
        <taxon>Ensete</taxon>
    </lineage>
</organism>
<dbReference type="Proteomes" id="UP000287651">
    <property type="component" value="Unassembled WGS sequence"/>
</dbReference>